<keyword evidence="3" id="KW-1185">Reference proteome</keyword>
<feature type="region of interest" description="Disordered" evidence="1">
    <location>
        <begin position="18"/>
        <end position="43"/>
    </location>
</feature>
<dbReference type="AlphaFoldDB" id="A0A7J8FIK4"/>
<accession>A0A7J8FIK4</accession>
<evidence type="ECO:0000256" key="1">
    <source>
        <dbReference type="SAM" id="MobiDB-lite"/>
    </source>
</evidence>
<comment type="caution">
    <text evidence="2">The sequence shown here is derived from an EMBL/GenBank/DDBJ whole genome shotgun (WGS) entry which is preliminary data.</text>
</comment>
<sequence length="146" mass="15812">MSLGLFALSSAAPGVRRIESVGGAGPQTPAPTPWQPGAGPTALPESELMPQPGTWGERCGWGCASSKHATSKSVRMSFGMEESQTQMELWNLQHKRSHSELHALLHNTGTRRQLMALKGLELKTKGHDFLCFVFGALRLVLCDGWS</sequence>
<name>A0A7J8FIK4_ROUAE</name>
<reference evidence="2 3" key="1">
    <citation type="journal article" date="2020" name="Nature">
        <title>Six reference-quality genomes reveal evolution of bat adaptations.</title>
        <authorList>
            <person name="Jebb D."/>
            <person name="Huang Z."/>
            <person name="Pippel M."/>
            <person name="Hughes G.M."/>
            <person name="Lavrichenko K."/>
            <person name="Devanna P."/>
            <person name="Winkler S."/>
            <person name="Jermiin L.S."/>
            <person name="Skirmuntt E.C."/>
            <person name="Katzourakis A."/>
            <person name="Burkitt-Gray L."/>
            <person name="Ray D.A."/>
            <person name="Sullivan K.A.M."/>
            <person name="Roscito J.G."/>
            <person name="Kirilenko B.M."/>
            <person name="Davalos L.M."/>
            <person name="Corthals A.P."/>
            <person name="Power M.L."/>
            <person name="Jones G."/>
            <person name="Ransome R.D."/>
            <person name="Dechmann D.K.N."/>
            <person name="Locatelli A.G."/>
            <person name="Puechmaille S.J."/>
            <person name="Fedrigo O."/>
            <person name="Jarvis E.D."/>
            <person name="Hiller M."/>
            <person name="Vernes S.C."/>
            <person name="Myers E.W."/>
            <person name="Teeling E.C."/>
        </authorList>
    </citation>
    <scope>NUCLEOTIDE SEQUENCE [LARGE SCALE GENOMIC DNA]</scope>
    <source>
        <strain evidence="2">MRouAeg1</strain>
        <tissue evidence="2">Muscle</tissue>
    </source>
</reference>
<evidence type="ECO:0000313" key="3">
    <source>
        <dbReference type="Proteomes" id="UP000593571"/>
    </source>
</evidence>
<organism evidence="2 3">
    <name type="scientific">Rousettus aegyptiacus</name>
    <name type="common">Egyptian fruit bat</name>
    <name type="synonym">Pteropus aegyptiacus</name>
    <dbReference type="NCBI Taxonomy" id="9407"/>
    <lineage>
        <taxon>Eukaryota</taxon>
        <taxon>Metazoa</taxon>
        <taxon>Chordata</taxon>
        <taxon>Craniata</taxon>
        <taxon>Vertebrata</taxon>
        <taxon>Euteleostomi</taxon>
        <taxon>Mammalia</taxon>
        <taxon>Eutheria</taxon>
        <taxon>Laurasiatheria</taxon>
        <taxon>Chiroptera</taxon>
        <taxon>Yinpterochiroptera</taxon>
        <taxon>Pteropodoidea</taxon>
        <taxon>Pteropodidae</taxon>
        <taxon>Rousettinae</taxon>
        <taxon>Rousettus</taxon>
    </lineage>
</organism>
<protein>
    <submittedName>
        <fullName evidence="2">Uncharacterized protein</fullName>
    </submittedName>
</protein>
<proteinExistence type="predicted"/>
<evidence type="ECO:0000313" key="2">
    <source>
        <dbReference type="EMBL" id="KAF6447435.1"/>
    </source>
</evidence>
<dbReference type="Proteomes" id="UP000593571">
    <property type="component" value="Unassembled WGS sequence"/>
</dbReference>
<dbReference type="EMBL" id="JACASE010000007">
    <property type="protein sequence ID" value="KAF6447435.1"/>
    <property type="molecule type" value="Genomic_DNA"/>
</dbReference>
<gene>
    <name evidence="2" type="ORF">HJG63_011896</name>
</gene>